<reference evidence="2 3" key="1">
    <citation type="journal article" date="2019" name="Appl. Microbiol. Biotechnol.">
        <title>Genome sequence of Isaria javanica and comparative genome analysis insights into family S53 peptidase evolution in fungal entomopathogens.</title>
        <authorList>
            <person name="Lin R."/>
            <person name="Zhang X."/>
            <person name="Xin B."/>
            <person name="Zou M."/>
            <person name="Gao Y."/>
            <person name="Qin F."/>
            <person name="Hu Q."/>
            <person name="Xie B."/>
            <person name="Cheng X."/>
        </authorList>
    </citation>
    <scope>NUCLEOTIDE SEQUENCE [LARGE SCALE GENOMIC DNA]</scope>
    <source>
        <strain evidence="2 3">IJ1G</strain>
    </source>
</reference>
<dbReference type="SUPFAM" id="SSF101898">
    <property type="entry name" value="NHL repeat"/>
    <property type="match status" value="1"/>
</dbReference>
<dbReference type="STRING" id="43265.A0A545W9P8"/>
<dbReference type="InterPro" id="IPR011042">
    <property type="entry name" value="6-blade_b-propeller_TolB-like"/>
</dbReference>
<dbReference type="CDD" id="cd12811">
    <property type="entry name" value="MALA"/>
    <property type="match status" value="1"/>
</dbReference>
<dbReference type="Proteomes" id="UP000315783">
    <property type="component" value="Unassembled WGS sequence"/>
</dbReference>
<dbReference type="EMBL" id="SPUK01000002">
    <property type="protein sequence ID" value="TQV99605.1"/>
    <property type="molecule type" value="Genomic_DNA"/>
</dbReference>
<feature type="signal peptide" evidence="1">
    <location>
        <begin position="1"/>
        <end position="16"/>
    </location>
</feature>
<evidence type="ECO:0008006" key="4">
    <source>
        <dbReference type="Google" id="ProtNLM"/>
    </source>
</evidence>
<comment type="caution">
    <text evidence="2">The sequence shown here is derived from an EMBL/GenBank/DDBJ whole genome shotgun (WGS) entry which is preliminary data.</text>
</comment>
<dbReference type="Gene3D" id="2.120.10.30">
    <property type="entry name" value="TolB, C-terminal domain"/>
    <property type="match status" value="1"/>
</dbReference>
<name>A0A545W9P8_9HYPO</name>
<organism evidence="2 3">
    <name type="scientific">Cordyceps javanica</name>
    <dbReference type="NCBI Taxonomy" id="43265"/>
    <lineage>
        <taxon>Eukaryota</taxon>
        <taxon>Fungi</taxon>
        <taxon>Dikarya</taxon>
        <taxon>Ascomycota</taxon>
        <taxon>Pezizomycotina</taxon>
        <taxon>Sordariomycetes</taxon>
        <taxon>Hypocreomycetidae</taxon>
        <taxon>Hypocreales</taxon>
        <taxon>Cordycipitaceae</taxon>
        <taxon>Cordyceps</taxon>
    </lineage>
</organism>
<evidence type="ECO:0000313" key="3">
    <source>
        <dbReference type="Proteomes" id="UP000315783"/>
    </source>
</evidence>
<accession>A0A545W9P8</accession>
<proteinExistence type="predicted"/>
<protein>
    <recommendedName>
        <fullName evidence="4">Tri14-like protein</fullName>
    </recommendedName>
</protein>
<sequence length="348" mass="37011">MVASSALLALIPAVAAGPLACASRKPTTCSAPKGNFTVNEAGLYPENADFDPSRCVTYIGNLYKSTVTTYNAAEDRVEKVITFDNISGVPEFHVSGVQRDAKHDKLTISANAGAAFDTEGQDISGSNVVIQYDLVKGEVEWTKNLTETTKGAYGGFQDMEHDPEGNSFVIGTYSSSIIKITADGKTATEWFRGSANSSVSGFTGIAAYNGARNVLVTDNEGSQIVSFDLSAAKGEPVPVPVSGDKELLTRGFDGAYLPPLFEDKVLIISSNDAGNIVLRSKDGQWKEAEVLGALANPLKDQNGFTVATVQIADRIYAVIEWFGDAATGLNRTAFPFIDITDDVNKLLV</sequence>
<gene>
    <name evidence="2" type="ORF">IF1G_01820</name>
</gene>
<keyword evidence="1" id="KW-0732">Signal</keyword>
<feature type="chain" id="PRO_5021821780" description="Tri14-like protein" evidence="1">
    <location>
        <begin position="17"/>
        <end position="348"/>
    </location>
</feature>
<dbReference type="OrthoDB" id="4434395at2759"/>
<dbReference type="Pfam" id="PF22701">
    <property type="entry name" value="Mala_s_1-like"/>
    <property type="match status" value="1"/>
</dbReference>
<evidence type="ECO:0000313" key="2">
    <source>
        <dbReference type="EMBL" id="TQV99605.1"/>
    </source>
</evidence>
<evidence type="ECO:0000256" key="1">
    <source>
        <dbReference type="SAM" id="SignalP"/>
    </source>
</evidence>
<dbReference type="InterPro" id="IPR054550">
    <property type="entry name" value="Mala_s_1-like"/>
</dbReference>
<dbReference type="AlphaFoldDB" id="A0A545W9P8"/>
<keyword evidence="3" id="KW-1185">Reference proteome</keyword>